<feature type="binding site" evidence="5">
    <location>
        <position position="100"/>
    </location>
    <ligand>
        <name>S-adenosyl-L-methionine</name>
        <dbReference type="ChEBI" id="CHEBI:59789"/>
    </ligand>
</feature>
<comment type="caution">
    <text evidence="6">The sequence shown here is derived from an EMBL/GenBank/DDBJ whole genome shotgun (WGS) entry which is preliminary data.</text>
</comment>
<dbReference type="PIRSF" id="PIRSF004505">
    <property type="entry name" value="MT_bac"/>
    <property type="match status" value="1"/>
</dbReference>
<protein>
    <recommendedName>
        <fullName evidence="5">Ribosomal RNA large subunit methyltransferase H</fullName>
        <ecNumber evidence="5">2.1.1.177</ecNumber>
    </recommendedName>
    <alternativeName>
        <fullName evidence="5">23S rRNA (pseudouridine1915-N3)-methyltransferase</fullName>
    </alternativeName>
    <alternativeName>
        <fullName evidence="5">23S rRNA m3Psi1915 methyltransferase</fullName>
    </alternativeName>
    <alternativeName>
        <fullName evidence="5">rRNA (pseudouridine-N3-)-methyltransferase RlmH</fullName>
    </alternativeName>
</protein>
<proteinExistence type="inferred from homology"/>
<dbReference type="Proteomes" id="UP000249061">
    <property type="component" value="Unassembled WGS sequence"/>
</dbReference>
<organism evidence="6 7">
    <name type="scientific">Archangium gephyra</name>
    <dbReference type="NCBI Taxonomy" id="48"/>
    <lineage>
        <taxon>Bacteria</taxon>
        <taxon>Pseudomonadati</taxon>
        <taxon>Myxococcota</taxon>
        <taxon>Myxococcia</taxon>
        <taxon>Myxococcales</taxon>
        <taxon>Cystobacterineae</taxon>
        <taxon>Archangiaceae</taxon>
        <taxon>Archangium</taxon>
    </lineage>
</organism>
<dbReference type="HAMAP" id="MF_00658">
    <property type="entry name" value="23SrRNA_methyltr_H"/>
    <property type="match status" value="1"/>
</dbReference>
<dbReference type="EC" id="2.1.1.177" evidence="5"/>
<keyword evidence="5" id="KW-0698">rRNA processing</keyword>
<keyword evidence="2 5" id="KW-0808">Transferase</keyword>
<sequence>MKLTFLSIGKDRSGLFSPGVDEYAKRLTHTHKVQLVELPESRASGVKAKEEEGAALLKKLGPRDALVALDEHGKSLSSVDFAKWLGRQQDSGRDVAFVIGGDEGLSEEVRAKAALTLSLSAMTLPHRLARLVLLEQVYRAFSILRGEPYHKV</sequence>
<dbReference type="PANTHER" id="PTHR33603:SF1">
    <property type="entry name" value="RIBOSOMAL RNA LARGE SUBUNIT METHYLTRANSFERASE H"/>
    <property type="match status" value="1"/>
</dbReference>
<evidence type="ECO:0000256" key="2">
    <source>
        <dbReference type="ARBA" id="ARBA00022679"/>
    </source>
</evidence>
<dbReference type="SUPFAM" id="SSF75217">
    <property type="entry name" value="alpha/beta knot"/>
    <property type="match status" value="1"/>
</dbReference>
<gene>
    <name evidence="5" type="primary">rlmH</name>
    <name evidence="6" type="ORF">DI536_30050</name>
</gene>
<accession>A0A2W5SUX8</accession>
<keyword evidence="5" id="KW-0963">Cytoplasm</keyword>
<comment type="similarity">
    <text evidence="4 5">Belongs to the RNA methyltransferase RlmH family.</text>
</comment>
<dbReference type="EMBL" id="QFQP01000037">
    <property type="protein sequence ID" value="PZR06602.1"/>
    <property type="molecule type" value="Genomic_DNA"/>
</dbReference>
<keyword evidence="3 5" id="KW-0949">S-adenosyl-L-methionine</keyword>
<keyword evidence="1 5" id="KW-0489">Methyltransferase</keyword>
<dbReference type="PANTHER" id="PTHR33603">
    <property type="entry name" value="METHYLTRANSFERASE"/>
    <property type="match status" value="1"/>
</dbReference>
<comment type="subunit">
    <text evidence="5">Homodimer.</text>
</comment>
<evidence type="ECO:0000313" key="7">
    <source>
        <dbReference type="Proteomes" id="UP000249061"/>
    </source>
</evidence>
<dbReference type="CDD" id="cd18081">
    <property type="entry name" value="RlmH-like"/>
    <property type="match status" value="1"/>
</dbReference>
<comment type="catalytic activity">
    <reaction evidence="5">
        <text>pseudouridine(1915) in 23S rRNA + S-adenosyl-L-methionine = N(3)-methylpseudouridine(1915) in 23S rRNA + S-adenosyl-L-homocysteine + H(+)</text>
        <dbReference type="Rhea" id="RHEA:42752"/>
        <dbReference type="Rhea" id="RHEA-COMP:10221"/>
        <dbReference type="Rhea" id="RHEA-COMP:10222"/>
        <dbReference type="ChEBI" id="CHEBI:15378"/>
        <dbReference type="ChEBI" id="CHEBI:57856"/>
        <dbReference type="ChEBI" id="CHEBI:59789"/>
        <dbReference type="ChEBI" id="CHEBI:65314"/>
        <dbReference type="ChEBI" id="CHEBI:74486"/>
        <dbReference type="EC" id="2.1.1.177"/>
    </reaction>
</comment>
<dbReference type="InterPro" id="IPR029026">
    <property type="entry name" value="tRNA_m1G_MTases_N"/>
</dbReference>
<dbReference type="InterPro" id="IPR029028">
    <property type="entry name" value="Alpha/beta_knot_MTases"/>
</dbReference>
<evidence type="ECO:0000256" key="5">
    <source>
        <dbReference type="HAMAP-Rule" id="MF_00658"/>
    </source>
</evidence>
<dbReference type="Pfam" id="PF02590">
    <property type="entry name" value="SPOUT_MTase"/>
    <property type="match status" value="1"/>
</dbReference>
<feature type="binding site" evidence="5">
    <location>
        <position position="69"/>
    </location>
    <ligand>
        <name>S-adenosyl-L-methionine</name>
        <dbReference type="ChEBI" id="CHEBI:59789"/>
    </ligand>
</feature>
<dbReference type="GO" id="GO:0070038">
    <property type="term" value="F:rRNA (pseudouridine-N3-)-methyltransferase activity"/>
    <property type="evidence" value="ECO:0007669"/>
    <property type="project" value="UniProtKB-UniRule"/>
</dbReference>
<comment type="subcellular location">
    <subcellularLocation>
        <location evidence="5">Cytoplasm</location>
    </subcellularLocation>
</comment>
<dbReference type="InterPro" id="IPR003742">
    <property type="entry name" value="RlmH-like"/>
</dbReference>
<feature type="binding site" evidence="5">
    <location>
        <begin position="119"/>
        <end position="124"/>
    </location>
    <ligand>
        <name>S-adenosyl-L-methionine</name>
        <dbReference type="ChEBI" id="CHEBI:59789"/>
    </ligand>
</feature>
<evidence type="ECO:0000313" key="6">
    <source>
        <dbReference type="EMBL" id="PZR06602.1"/>
    </source>
</evidence>
<name>A0A2W5SUX8_9BACT</name>
<dbReference type="Gene3D" id="3.40.1280.10">
    <property type="match status" value="1"/>
</dbReference>
<dbReference type="NCBIfam" id="NF000986">
    <property type="entry name" value="PRK00103.1-4"/>
    <property type="match status" value="1"/>
</dbReference>
<evidence type="ECO:0000256" key="3">
    <source>
        <dbReference type="ARBA" id="ARBA00022691"/>
    </source>
</evidence>
<evidence type="ECO:0000256" key="4">
    <source>
        <dbReference type="ARBA" id="ARBA00038303"/>
    </source>
</evidence>
<comment type="function">
    <text evidence="5">Specifically methylates the pseudouridine at position 1915 (m3Psi1915) in 23S rRNA.</text>
</comment>
<evidence type="ECO:0000256" key="1">
    <source>
        <dbReference type="ARBA" id="ARBA00022603"/>
    </source>
</evidence>
<dbReference type="AlphaFoldDB" id="A0A2W5SUX8"/>
<dbReference type="GO" id="GO:0005737">
    <property type="term" value="C:cytoplasm"/>
    <property type="evidence" value="ECO:0007669"/>
    <property type="project" value="UniProtKB-SubCell"/>
</dbReference>
<reference evidence="6 7" key="1">
    <citation type="submission" date="2017-08" db="EMBL/GenBank/DDBJ databases">
        <title>Infants hospitalized years apart are colonized by the same room-sourced microbial strains.</title>
        <authorList>
            <person name="Brooks B."/>
            <person name="Olm M.R."/>
            <person name="Firek B.A."/>
            <person name="Baker R."/>
            <person name="Thomas B.C."/>
            <person name="Morowitz M.J."/>
            <person name="Banfield J.F."/>
        </authorList>
    </citation>
    <scope>NUCLEOTIDE SEQUENCE [LARGE SCALE GENOMIC DNA]</scope>
    <source>
        <strain evidence="6">S2_003_000_R2_14</strain>
    </source>
</reference>